<sequence>MELTEKVKEMATEEGKIQRCVSGNQAREELMKARDQKSIIAHGFNRIGKMELTEKVKEMATEEGKIQRCVSGNQAREELMKARDQKSIIAHGLEE</sequence>
<evidence type="ECO:0000313" key="1">
    <source>
        <dbReference type="EMBL" id="KAK8543344.1"/>
    </source>
</evidence>
<keyword evidence="2" id="KW-1185">Reference proteome</keyword>
<gene>
    <name evidence="1" type="ORF">V6N12_015898</name>
</gene>
<comment type="caution">
    <text evidence="1">The sequence shown here is derived from an EMBL/GenBank/DDBJ whole genome shotgun (WGS) entry which is preliminary data.</text>
</comment>
<dbReference type="EMBL" id="JBBPBM010000024">
    <property type="protein sequence ID" value="KAK8543344.1"/>
    <property type="molecule type" value="Genomic_DNA"/>
</dbReference>
<proteinExistence type="predicted"/>
<evidence type="ECO:0000313" key="2">
    <source>
        <dbReference type="Proteomes" id="UP001472677"/>
    </source>
</evidence>
<name>A0ABR2DPH8_9ROSI</name>
<reference evidence="1 2" key="1">
    <citation type="journal article" date="2024" name="G3 (Bethesda)">
        <title>Genome assembly of Hibiscus sabdariffa L. provides insights into metabolisms of medicinal natural products.</title>
        <authorList>
            <person name="Kim T."/>
        </authorList>
    </citation>
    <scope>NUCLEOTIDE SEQUENCE [LARGE SCALE GENOMIC DNA]</scope>
    <source>
        <strain evidence="1">TK-2024</strain>
        <tissue evidence="1">Old leaves</tissue>
    </source>
</reference>
<dbReference type="Proteomes" id="UP001472677">
    <property type="component" value="Unassembled WGS sequence"/>
</dbReference>
<accession>A0ABR2DPH8</accession>
<organism evidence="1 2">
    <name type="scientific">Hibiscus sabdariffa</name>
    <name type="common">roselle</name>
    <dbReference type="NCBI Taxonomy" id="183260"/>
    <lineage>
        <taxon>Eukaryota</taxon>
        <taxon>Viridiplantae</taxon>
        <taxon>Streptophyta</taxon>
        <taxon>Embryophyta</taxon>
        <taxon>Tracheophyta</taxon>
        <taxon>Spermatophyta</taxon>
        <taxon>Magnoliopsida</taxon>
        <taxon>eudicotyledons</taxon>
        <taxon>Gunneridae</taxon>
        <taxon>Pentapetalae</taxon>
        <taxon>rosids</taxon>
        <taxon>malvids</taxon>
        <taxon>Malvales</taxon>
        <taxon>Malvaceae</taxon>
        <taxon>Malvoideae</taxon>
        <taxon>Hibiscus</taxon>
    </lineage>
</organism>
<protein>
    <submittedName>
        <fullName evidence="1">Uncharacterized protein</fullName>
    </submittedName>
</protein>